<keyword evidence="2" id="KW-1185">Reference proteome</keyword>
<reference evidence="1" key="1">
    <citation type="submission" date="2023-03" db="EMBL/GenBank/DDBJ databases">
        <title>Massive genome expansion in bonnet fungi (Mycena s.s.) driven by repeated elements and novel gene families across ecological guilds.</title>
        <authorList>
            <consortium name="Lawrence Berkeley National Laboratory"/>
            <person name="Harder C.B."/>
            <person name="Miyauchi S."/>
            <person name="Viragh M."/>
            <person name="Kuo A."/>
            <person name="Thoen E."/>
            <person name="Andreopoulos B."/>
            <person name="Lu D."/>
            <person name="Skrede I."/>
            <person name="Drula E."/>
            <person name="Henrissat B."/>
            <person name="Morin E."/>
            <person name="Kohler A."/>
            <person name="Barry K."/>
            <person name="LaButti K."/>
            <person name="Morin E."/>
            <person name="Salamov A."/>
            <person name="Lipzen A."/>
            <person name="Mereny Z."/>
            <person name="Hegedus B."/>
            <person name="Baldrian P."/>
            <person name="Stursova M."/>
            <person name="Weitz H."/>
            <person name="Taylor A."/>
            <person name="Grigoriev I.V."/>
            <person name="Nagy L.G."/>
            <person name="Martin F."/>
            <person name="Kauserud H."/>
        </authorList>
    </citation>
    <scope>NUCLEOTIDE SEQUENCE</scope>
    <source>
        <strain evidence="1">9284</strain>
    </source>
</reference>
<accession>A0AAD7FIF3</accession>
<dbReference type="AlphaFoldDB" id="A0AAD7FIF3"/>
<dbReference type="Proteomes" id="UP001221142">
    <property type="component" value="Unassembled WGS sequence"/>
</dbReference>
<protein>
    <submittedName>
        <fullName evidence="1">Uncharacterized protein</fullName>
    </submittedName>
</protein>
<name>A0AAD7FIF3_9AGAR</name>
<gene>
    <name evidence="1" type="ORF">FB45DRAFT_927313</name>
</gene>
<proteinExistence type="predicted"/>
<evidence type="ECO:0000313" key="1">
    <source>
        <dbReference type="EMBL" id="KAJ7622244.1"/>
    </source>
</evidence>
<evidence type="ECO:0000313" key="2">
    <source>
        <dbReference type="Proteomes" id="UP001221142"/>
    </source>
</evidence>
<sequence length="108" mass="12013">MDGSCWAYLVLPSRLQLGASQCRSLFAFLLILPQTSRALAQERSCCRLRSTTHPDINTAPCFSPVSAALMHIMHPSPRDVCLAPTVAKSRKVCPRHMQLFSAHDTRHP</sequence>
<dbReference type="EMBL" id="JARKIF010000015">
    <property type="protein sequence ID" value="KAJ7622244.1"/>
    <property type="molecule type" value="Genomic_DNA"/>
</dbReference>
<comment type="caution">
    <text evidence="1">The sequence shown here is derived from an EMBL/GenBank/DDBJ whole genome shotgun (WGS) entry which is preliminary data.</text>
</comment>
<organism evidence="1 2">
    <name type="scientific">Roridomyces roridus</name>
    <dbReference type="NCBI Taxonomy" id="1738132"/>
    <lineage>
        <taxon>Eukaryota</taxon>
        <taxon>Fungi</taxon>
        <taxon>Dikarya</taxon>
        <taxon>Basidiomycota</taxon>
        <taxon>Agaricomycotina</taxon>
        <taxon>Agaricomycetes</taxon>
        <taxon>Agaricomycetidae</taxon>
        <taxon>Agaricales</taxon>
        <taxon>Marasmiineae</taxon>
        <taxon>Mycenaceae</taxon>
        <taxon>Roridomyces</taxon>
    </lineage>
</organism>